<gene>
    <name evidence="2" type="ORF">H3H32_11080</name>
</gene>
<dbReference type="EMBL" id="CP059732">
    <property type="protein sequence ID" value="QMW05386.1"/>
    <property type="molecule type" value="Genomic_DNA"/>
</dbReference>
<sequence length="325" mass="37043">MALPQTPSMAPPTPTDKELSFPQEPLIDLRHSDEEIKRGLGIPDEETQKAYNDAHRKALERLSSKGSFFKPVDESKLTEKGKADRQRVAEANRTPTQLEAILSRLDQTIKVNYRQQVLSFEIASVVVEKIYGLELSRKNKASWFTDEQREVLDNVIKYFIGDPQCPYALHKGLFVYGGYGPGKTFLFRAMQTLCKIAPIPDMQFDEVSTKTFVTAWKNHKESKDKKNDPVIKYSRNHLLLDDLGEEKQVIISYTNAENPIDELLSERYIAFDRFGQVTHVTSNLGQGDSETALEDQLVHLYGSRILDRFNDMFEVILLPGDSKRG</sequence>
<dbReference type="InterPro" id="IPR027417">
    <property type="entry name" value="P-loop_NTPase"/>
</dbReference>
<name>A0A7G5H2P4_9BACT</name>
<dbReference type="Gene3D" id="3.40.50.300">
    <property type="entry name" value="P-loop containing nucleotide triphosphate hydrolases"/>
    <property type="match status" value="1"/>
</dbReference>
<dbReference type="RefSeq" id="WP_182462733.1">
    <property type="nucleotide sequence ID" value="NZ_CP059732.1"/>
</dbReference>
<evidence type="ECO:0000313" key="3">
    <source>
        <dbReference type="Proteomes" id="UP000515369"/>
    </source>
</evidence>
<feature type="region of interest" description="Disordered" evidence="1">
    <location>
        <begin position="1"/>
        <end position="33"/>
    </location>
</feature>
<proteinExistence type="predicted"/>
<protein>
    <submittedName>
        <fullName evidence="2">Uncharacterized protein</fullName>
    </submittedName>
</protein>
<evidence type="ECO:0000256" key="1">
    <source>
        <dbReference type="SAM" id="MobiDB-lite"/>
    </source>
</evidence>
<keyword evidence="3" id="KW-1185">Reference proteome</keyword>
<dbReference type="KEGG" id="sfol:H3H32_11080"/>
<accession>A0A7G5H2P4</accession>
<dbReference type="Proteomes" id="UP000515369">
    <property type="component" value="Chromosome"/>
</dbReference>
<reference evidence="2 3" key="1">
    <citation type="submission" date="2020-07" db="EMBL/GenBank/DDBJ databases">
        <title>Spirosoma foliorum sp. nov., isolated from the leaves on the Nejang mountain Korea, Republic of.</title>
        <authorList>
            <person name="Ho H."/>
            <person name="Lee Y.-J."/>
            <person name="Nurcahyanto D.-A."/>
            <person name="Kim S.-G."/>
        </authorList>
    </citation>
    <scope>NUCLEOTIDE SEQUENCE [LARGE SCALE GENOMIC DNA]</scope>
    <source>
        <strain evidence="2 3">PL0136</strain>
    </source>
</reference>
<evidence type="ECO:0000313" key="2">
    <source>
        <dbReference type="EMBL" id="QMW05386.1"/>
    </source>
</evidence>
<dbReference type="AlphaFoldDB" id="A0A7G5H2P4"/>
<dbReference type="SUPFAM" id="SSF52540">
    <property type="entry name" value="P-loop containing nucleoside triphosphate hydrolases"/>
    <property type="match status" value="1"/>
</dbReference>
<organism evidence="2 3">
    <name type="scientific">Spirosoma foliorum</name>
    <dbReference type="NCBI Taxonomy" id="2710596"/>
    <lineage>
        <taxon>Bacteria</taxon>
        <taxon>Pseudomonadati</taxon>
        <taxon>Bacteroidota</taxon>
        <taxon>Cytophagia</taxon>
        <taxon>Cytophagales</taxon>
        <taxon>Cytophagaceae</taxon>
        <taxon>Spirosoma</taxon>
    </lineage>
</organism>